<keyword evidence="8" id="KW-1185">Reference proteome</keyword>
<evidence type="ECO:0000256" key="1">
    <source>
        <dbReference type="ARBA" id="ARBA00004132"/>
    </source>
</evidence>
<dbReference type="Pfam" id="PF01417">
    <property type="entry name" value="ENTH"/>
    <property type="match status" value="1"/>
</dbReference>
<accession>A0ABR0W3S3</accession>
<keyword evidence="3" id="KW-0333">Golgi apparatus</keyword>
<evidence type="ECO:0000313" key="8">
    <source>
        <dbReference type="Proteomes" id="UP001318860"/>
    </source>
</evidence>
<protein>
    <recommendedName>
        <fullName evidence="6">ENTH domain-containing protein</fullName>
    </recommendedName>
</protein>
<dbReference type="EMBL" id="JABTTQ020000232">
    <property type="protein sequence ID" value="KAK6140877.1"/>
    <property type="molecule type" value="Genomic_DNA"/>
</dbReference>
<gene>
    <name evidence="7" type="ORF">DH2020_025371</name>
</gene>
<sequence>MDLMKVFDQTVREIKREVNLKVLKVPEIEQKVLDATDDEPWGPHGTVLAEIAQATKKFTECQMVMNVVWTRLTETGKNWRFVYKSLASFEYVEPSGKDVGINVRKKAETIVALLNNKDKIQEVRNKAAANREKYVGLSSSGITYKSGAASFSSTGFKNNDRYGGFGNSGDSETFKDSYKDTDQYAEDKYEKTTKSKKSLLTMAGTSETSKRDKYASVTSQNAPSDKYDEDFDDFDPRGTSSAKPSSGTPQVDLFGQDFVGDLLDVPVGVPTDKSTSLDNDPSEVDLFADATFVSATPLPAGGKLPEPQINVDLFASQPAPSPADSTTMDFFAAPDPVTHLDNKNSKPDATINVIDPFADVPLNNFDGSDPFGAFTSHTDPLSTVSNQNSSNDTSNGNMKGSSTETKPLPKDAFQVKSGIWADSLSRGLIDLNITARKYFSLTSSIVKLNKSS</sequence>
<dbReference type="SMART" id="SM00273">
    <property type="entry name" value="ENTH"/>
    <property type="match status" value="1"/>
</dbReference>
<dbReference type="CDD" id="cd03571">
    <property type="entry name" value="ENTH"/>
    <property type="match status" value="1"/>
</dbReference>
<feature type="region of interest" description="Disordered" evidence="5">
    <location>
        <begin position="195"/>
        <end position="252"/>
    </location>
</feature>
<evidence type="ECO:0000256" key="2">
    <source>
        <dbReference type="ARBA" id="ARBA00004555"/>
    </source>
</evidence>
<comment type="subcellular location">
    <subcellularLocation>
        <location evidence="1">Cytoplasmic vesicle</location>
        <location evidence="1">Clathrin-coated vesicle</location>
    </subcellularLocation>
    <subcellularLocation>
        <location evidence="2">Golgi apparatus</location>
    </subcellularLocation>
</comment>
<feature type="domain" description="ENTH" evidence="6">
    <location>
        <begin position="20"/>
        <end position="151"/>
    </location>
</feature>
<comment type="caution">
    <text evidence="7">The sequence shown here is derived from an EMBL/GenBank/DDBJ whole genome shotgun (WGS) entry which is preliminary data.</text>
</comment>
<evidence type="ECO:0000313" key="7">
    <source>
        <dbReference type="EMBL" id="KAK6140877.1"/>
    </source>
</evidence>
<dbReference type="InterPro" id="IPR008942">
    <property type="entry name" value="ENTH_VHS"/>
</dbReference>
<dbReference type="Gene3D" id="1.25.40.90">
    <property type="match status" value="2"/>
</dbReference>
<dbReference type="PANTHER" id="PTHR12276:SF45">
    <property type="entry name" value="CLATHRIN INTERACTOR 1"/>
    <property type="match status" value="1"/>
</dbReference>
<feature type="compositionally biased region" description="Polar residues" evidence="5">
    <location>
        <begin position="375"/>
        <end position="405"/>
    </location>
</feature>
<evidence type="ECO:0000256" key="3">
    <source>
        <dbReference type="ARBA" id="ARBA00023034"/>
    </source>
</evidence>
<dbReference type="PANTHER" id="PTHR12276">
    <property type="entry name" value="EPSIN/ENT-RELATED"/>
    <property type="match status" value="1"/>
</dbReference>
<feature type="compositionally biased region" description="Polar residues" evidence="5">
    <location>
        <begin position="238"/>
        <end position="249"/>
    </location>
</feature>
<name>A0ABR0W3S3_REHGL</name>
<dbReference type="SUPFAM" id="SSF48464">
    <property type="entry name" value="ENTH/VHS domain"/>
    <property type="match status" value="1"/>
</dbReference>
<dbReference type="Proteomes" id="UP001318860">
    <property type="component" value="Unassembled WGS sequence"/>
</dbReference>
<organism evidence="7 8">
    <name type="scientific">Rehmannia glutinosa</name>
    <name type="common">Chinese foxglove</name>
    <dbReference type="NCBI Taxonomy" id="99300"/>
    <lineage>
        <taxon>Eukaryota</taxon>
        <taxon>Viridiplantae</taxon>
        <taxon>Streptophyta</taxon>
        <taxon>Embryophyta</taxon>
        <taxon>Tracheophyta</taxon>
        <taxon>Spermatophyta</taxon>
        <taxon>Magnoliopsida</taxon>
        <taxon>eudicotyledons</taxon>
        <taxon>Gunneridae</taxon>
        <taxon>Pentapetalae</taxon>
        <taxon>asterids</taxon>
        <taxon>lamiids</taxon>
        <taxon>Lamiales</taxon>
        <taxon>Orobanchaceae</taxon>
        <taxon>Rehmannieae</taxon>
        <taxon>Rehmannia</taxon>
    </lineage>
</organism>
<dbReference type="PROSITE" id="PS50942">
    <property type="entry name" value="ENTH"/>
    <property type="match status" value="1"/>
</dbReference>
<dbReference type="InterPro" id="IPR013809">
    <property type="entry name" value="ENTH"/>
</dbReference>
<feature type="region of interest" description="Disordered" evidence="5">
    <location>
        <begin position="371"/>
        <end position="409"/>
    </location>
</feature>
<reference evidence="7 8" key="1">
    <citation type="journal article" date="2021" name="Comput. Struct. Biotechnol. J.">
        <title>De novo genome assembly of the potent medicinal plant Rehmannia glutinosa using nanopore technology.</title>
        <authorList>
            <person name="Ma L."/>
            <person name="Dong C."/>
            <person name="Song C."/>
            <person name="Wang X."/>
            <person name="Zheng X."/>
            <person name="Niu Y."/>
            <person name="Chen S."/>
            <person name="Feng W."/>
        </authorList>
    </citation>
    <scope>NUCLEOTIDE SEQUENCE [LARGE SCALE GENOMIC DNA]</scope>
    <source>
        <strain evidence="7">DH-2019</strain>
    </source>
</reference>
<keyword evidence="4" id="KW-0968">Cytoplasmic vesicle</keyword>
<proteinExistence type="predicted"/>
<evidence type="ECO:0000256" key="5">
    <source>
        <dbReference type="SAM" id="MobiDB-lite"/>
    </source>
</evidence>
<evidence type="ECO:0000259" key="6">
    <source>
        <dbReference type="PROSITE" id="PS50942"/>
    </source>
</evidence>
<evidence type="ECO:0000256" key="4">
    <source>
        <dbReference type="ARBA" id="ARBA00023329"/>
    </source>
</evidence>